<accession>A0A7V8NU24</accession>
<proteinExistence type="predicted"/>
<dbReference type="AlphaFoldDB" id="A0A7V8NU24"/>
<dbReference type="Proteomes" id="UP000567293">
    <property type="component" value="Unassembled WGS sequence"/>
</dbReference>
<name>A0A7V8NU24_9BACT</name>
<organism evidence="1 2">
    <name type="scientific">Candidatus Acidiferrum panamense</name>
    <dbReference type="NCBI Taxonomy" id="2741543"/>
    <lineage>
        <taxon>Bacteria</taxon>
        <taxon>Pseudomonadati</taxon>
        <taxon>Acidobacteriota</taxon>
        <taxon>Terriglobia</taxon>
        <taxon>Candidatus Acidiferrales</taxon>
        <taxon>Candidatus Acidiferrum</taxon>
    </lineage>
</organism>
<dbReference type="EMBL" id="JACDQQ010001976">
    <property type="protein sequence ID" value="MBA0087381.1"/>
    <property type="molecule type" value="Genomic_DNA"/>
</dbReference>
<keyword evidence="2" id="KW-1185">Reference proteome</keyword>
<comment type="caution">
    <text evidence="1">The sequence shown here is derived from an EMBL/GenBank/DDBJ whole genome shotgun (WGS) entry which is preliminary data.</text>
</comment>
<sequence>MRKLWSLFLLPGSVLLVAEIPRLPNGKPDLNGVWERPYVPDMARSGKDQEGPGTLSFTPWGAQTFKNYDVAKFDYTGHCLPQGLTRSMNSPFPIEIFQTTKRMAVLYEAWNVFHVIPTDGRGHPKDTNPTWMGNSAGGWDGDTLVVDTTAFNERTNLDTVGHPHSDQLHVTERYTRTDDKHIAYEVTIEDPKTYTKPWKNTRVFT</sequence>
<gene>
    <name evidence="1" type="ORF">HRJ53_20545</name>
</gene>
<evidence type="ECO:0000313" key="2">
    <source>
        <dbReference type="Proteomes" id="UP000567293"/>
    </source>
</evidence>
<reference evidence="1" key="1">
    <citation type="submission" date="2020-06" db="EMBL/GenBank/DDBJ databases">
        <title>Legume-microbial interactions unlock mineral nutrients during tropical forest succession.</title>
        <authorList>
            <person name="Epihov D.Z."/>
        </authorList>
    </citation>
    <scope>NUCLEOTIDE SEQUENCE [LARGE SCALE GENOMIC DNA]</scope>
    <source>
        <strain evidence="1">Pan2503</strain>
    </source>
</reference>
<protein>
    <submittedName>
        <fullName evidence="1">Uncharacterized protein</fullName>
    </submittedName>
</protein>
<evidence type="ECO:0000313" key="1">
    <source>
        <dbReference type="EMBL" id="MBA0087381.1"/>
    </source>
</evidence>
<feature type="non-terminal residue" evidence="1">
    <location>
        <position position="205"/>
    </location>
</feature>